<organism evidence="2 3">
    <name type="scientific">Clostridium cavendishii DSM 21758</name>
    <dbReference type="NCBI Taxonomy" id="1121302"/>
    <lineage>
        <taxon>Bacteria</taxon>
        <taxon>Bacillati</taxon>
        <taxon>Bacillota</taxon>
        <taxon>Clostridia</taxon>
        <taxon>Eubacteriales</taxon>
        <taxon>Clostridiaceae</taxon>
        <taxon>Clostridium</taxon>
    </lineage>
</organism>
<keyword evidence="1" id="KW-0472">Membrane</keyword>
<dbReference type="Proteomes" id="UP000184310">
    <property type="component" value="Unassembled WGS sequence"/>
</dbReference>
<gene>
    <name evidence="2" type="ORF">SAMN02745163_03598</name>
</gene>
<feature type="non-terminal residue" evidence="2">
    <location>
        <position position="642"/>
    </location>
</feature>
<feature type="transmembrane region" description="Helical" evidence="1">
    <location>
        <begin position="16"/>
        <end position="34"/>
    </location>
</feature>
<proteinExistence type="predicted"/>
<keyword evidence="1" id="KW-0812">Transmembrane</keyword>
<dbReference type="AlphaFoldDB" id="A0A1M6RBY5"/>
<evidence type="ECO:0000313" key="3">
    <source>
        <dbReference type="Proteomes" id="UP000184310"/>
    </source>
</evidence>
<sequence>MLGGSSIAFLKWKTNVIIKNIIIIFFIIVCINIFQIKPCYGTTKEIFHANSGINLNKTFWGHYGGELDNTASSYADGGNITYYINNNFIPANQVEKKYICYYFCAENRYIDSGTIFKFDSSYQVTFITNGWAGDFELLVADNDMKWQSVGIINTHYPTEHTFDGDKLPIKNVRYFRARSINGGSVSPLDIFNVKIKKKDLNDPNSGMVQIFDAFSGVDVKDAFYGHFRGDLDNTISAYVDGGYTTFEKGFIASDNLYLKSDNIYYYNAQNRCIDSGRIFEFDSLDSIKFSLDAHPGKYELYVGDNDMNWHYVDTVEADSNHKATYSIDGSKVPIKDVRYFRAFSPKGGNVASLDIFDVEIDRSDDVQPNISLSQNTVEWTNKNVTIQAIATDNETGITKLTLPNNNSTQQSIAIYEVTQNGIYTFEAEDEFGNKKTESINITNIDKINPEINLELNNTITPNETILVKVNAKDNESGIKAIELPNGKIELADNITYEINVNGKYIFKAIDKAGNEIVKSIDVIDIPPVNVDTTSPEIKVSTSTTDWTNKKVIINVEAIDIESGVDTITKPDGSIINQSIASYEVDKNGVYTFEAKDKKGNVSKRDVVISNIDNIKPKLKIQADTSGVLIGSVKINIEAEDAE</sequence>
<evidence type="ECO:0000313" key="2">
    <source>
        <dbReference type="EMBL" id="SHK29920.1"/>
    </source>
</evidence>
<evidence type="ECO:0000256" key="1">
    <source>
        <dbReference type="SAM" id="Phobius"/>
    </source>
</evidence>
<keyword evidence="3" id="KW-1185">Reference proteome</keyword>
<keyword evidence="1" id="KW-1133">Transmembrane helix</keyword>
<reference evidence="2 3" key="1">
    <citation type="submission" date="2016-11" db="EMBL/GenBank/DDBJ databases">
        <authorList>
            <person name="Jaros S."/>
            <person name="Januszkiewicz K."/>
            <person name="Wedrychowicz H."/>
        </authorList>
    </citation>
    <scope>NUCLEOTIDE SEQUENCE [LARGE SCALE GENOMIC DNA]</scope>
    <source>
        <strain evidence="2 3">DSM 21758</strain>
    </source>
</reference>
<dbReference type="STRING" id="1121302.SAMN02745163_03598"/>
<accession>A0A1M6RBY5</accession>
<dbReference type="EMBL" id="FQZB01000015">
    <property type="protein sequence ID" value="SHK29920.1"/>
    <property type="molecule type" value="Genomic_DNA"/>
</dbReference>
<protein>
    <recommendedName>
        <fullName evidence="4">Ig-like domain (Group 3)</fullName>
    </recommendedName>
</protein>
<name>A0A1M6RBY5_9CLOT</name>
<evidence type="ECO:0008006" key="4">
    <source>
        <dbReference type="Google" id="ProtNLM"/>
    </source>
</evidence>